<organism evidence="3 4">
    <name type="scientific">Variovorax soli</name>
    <dbReference type="NCBI Taxonomy" id="376815"/>
    <lineage>
        <taxon>Bacteria</taxon>
        <taxon>Pseudomonadati</taxon>
        <taxon>Pseudomonadota</taxon>
        <taxon>Betaproteobacteria</taxon>
        <taxon>Burkholderiales</taxon>
        <taxon>Comamonadaceae</taxon>
        <taxon>Variovorax</taxon>
    </lineage>
</organism>
<dbReference type="InterPro" id="IPR050248">
    <property type="entry name" value="Polysacc_deacetylase_ArnD"/>
</dbReference>
<dbReference type="PANTHER" id="PTHR10587:SF137">
    <property type="entry name" value="4-DEOXY-4-FORMAMIDO-L-ARABINOSE-PHOSPHOUNDECAPRENOL DEFORMYLASE ARND-RELATED"/>
    <property type="match status" value="1"/>
</dbReference>
<keyword evidence="1" id="KW-0812">Transmembrane</keyword>
<evidence type="ECO:0000259" key="2">
    <source>
        <dbReference type="PROSITE" id="PS51677"/>
    </source>
</evidence>
<name>A0ABU1NAQ7_9BURK</name>
<protein>
    <submittedName>
        <fullName evidence="3">Peptidoglycan/xylan/chitin deacetylase (PgdA/CDA1 family)</fullName>
    </submittedName>
</protein>
<dbReference type="SUPFAM" id="SSF88713">
    <property type="entry name" value="Glycoside hydrolase/deacetylase"/>
    <property type="match status" value="1"/>
</dbReference>
<dbReference type="Gene3D" id="3.20.20.370">
    <property type="entry name" value="Glycoside hydrolase/deacetylase"/>
    <property type="match status" value="1"/>
</dbReference>
<reference evidence="3 4" key="1">
    <citation type="submission" date="2023-07" db="EMBL/GenBank/DDBJ databases">
        <title>Sorghum-associated microbial communities from plants grown in Nebraska, USA.</title>
        <authorList>
            <person name="Schachtman D."/>
        </authorList>
    </citation>
    <scope>NUCLEOTIDE SEQUENCE [LARGE SCALE GENOMIC DNA]</scope>
    <source>
        <strain evidence="3 4">DS1781</strain>
    </source>
</reference>
<sequence>MSQALPASGSWPWPPVVRASVGWHLLALAAALFVPGAMPWAIGAVVLNHVLITAAGLTPRSSLLGPNVTRLPAASAARCEIAITIDDGPDPDVTPQVLDLLDAEGQRATFFCIAERVREHPALAREIVARGHSIQNHTARHRHNFSLLGPRGFHAEIERAQLLLQEATGQRPICFRAPAGLRNPFLAPVLRRLGLVLVSWTRRGFDTRERDPATVLARLTKGLEAGDILLLHDGHAARTAAGRPVVLEVLPRLLERLRAEGLRAVTLPQALKSSDSS</sequence>
<keyword evidence="1" id="KW-1133">Transmembrane helix</keyword>
<proteinExistence type="predicted"/>
<dbReference type="Pfam" id="PF01522">
    <property type="entry name" value="Polysacc_deac_1"/>
    <property type="match status" value="1"/>
</dbReference>
<evidence type="ECO:0000313" key="3">
    <source>
        <dbReference type="EMBL" id="MDR6535535.1"/>
    </source>
</evidence>
<evidence type="ECO:0000313" key="4">
    <source>
        <dbReference type="Proteomes" id="UP001184230"/>
    </source>
</evidence>
<dbReference type="Proteomes" id="UP001184230">
    <property type="component" value="Unassembled WGS sequence"/>
</dbReference>
<feature type="transmembrane region" description="Helical" evidence="1">
    <location>
        <begin position="21"/>
        <end position="47"/>
    </location>
</feature>
<dbReference type="PANTHER" id="PTHR10587">
    <property type="entry name" value="GLYCOSYL TRANSFERASE-RELATED"/>
    <property type="match status" value="1"/>
</dbReference>
<dbReference type="PROSITE" id="PS51677">
    <property type="entry name" value="NODB"/>
    <property type="match status" value="1"/>
</dbReference>
<accession>A0ABU1NAQ7</accession>
<comment type="caution">
    <text evidence="3">The sequence shown here is derived from an EMBL/GenBank/DDBJ whole genome shotgun (WGS) entry which is preliminary data.</text>
</comment>
<dbReference type="EMBL" id="JAVDRF010000002">
    <property type="protein sequence ID" value="MDR6535535.1"/>
    <property type="molecule type" value="Genomic_DNA"/>
</dbReference>
<dbReference type="InterPro" id="IPR002509">
    <property type="entry name" value="NODB_dom"/>
</dbReference>
<keyword evidence="1" id="KW-0472">Membrane</keyword>
<dbReference type="InterPro" id="IPR011330">
    <property type="entry name" value="Glyco_hydro/deAcase_b/a-brl"/>
</dbReference>
<keyword evidence="4" id="KW-1185">Reference proteome</keyword>
<gene>
    <name evidence="3" type="ORF">J2739_001295</name>
</gene>
<evidence type="ECO:0000256" key="1">
    <source>
        <dbReference type="SAM" id="Phobius"/>
    </source>
</evidence>
<dbReference type="CDD" id="cd10959">
    <property type="entry name" value="CE4_NodB_like_3"/>
    <property type="match status" value="1"/>
</dbReference>
<feature type="domain" description="NodB homology" evidence="2">
    <location>
        <begin position="79"/>
        <end position="265"/>
    </location>
</feature>